<evidence type="ECO:0000313" key="3">
    <source>
        <dbReference type="EMBL" id="MBO0654700.1"/>
    </source>
</evidence>
<dbReference type="AlphaFoldDB" id="A0A939FRJ5"/>
<evidence type="ECO:0000313" key="4">
    <source>
        <dbReference type="Proteomes" id="UP000664781"/>
    </source>
</evidence>
<feature type="region of interest" description="Disordered" evidence="1">
    <location>
        <begin position="98"/>
        <end position="127"/>
    </location>
</feature>
<evidence type="ECO:0000256" key="1">
    <source>
        <dbReference type="SAM" id="MobiDB-lite"/>
    </source>
</evidence>
<feature type="signal peptide" evidence="2">
    <location>
        <begin position="1"/>
        <end position="26"/>
    </location>
</feature>
<protein>
    <recommendedName>
        <fullName evidence="5">Secreted protein</fullName>
    </recommendedName>
</protein>
<feature type="region of interest" description="Disordered" evidence="1">
    <location>
        <begin position="187"/>
        <end position="207"/>
    </location>
</feature>
<dbReference type="EMBL" id="JAFMOF010000002">
    <property type="protein sequence ID" value="MBO0654700.1"/>
    <property type="molecule type" value="Genomic_DNA"/>
</dbReference>
<accession>A0A939FRJ5</accession>
<organism evidence="3 4">
    <name type="scientific">Streptomyces triculaminicus</name>
    <dbReference type="NCBI Taxonomy" id="2816232"/>
    <lineage>
        <taxon>Bacteria</taxon>
        <taxon>Bacillati</taxon>
        <taxon>Actinomycetota</taxon>
        <taxon>Actinomycetes</taxon>
        <taxon>Kitasatosporales</taxon>
        <taxon>Streptomycetaceae</taxon>
        <taxon>Streptomyces</taxon>
    </lineage>
</organism>
<sequence length="207" mass="21457">MVFYGIGLAIAVLALSTSLLHAPATAAEHRAAAAPAGDYCPPAEEFYGGGQYTYTRVQVCLNFASSNQVIVRNSETQYQWGGAWYYADNSYPARWNATGSVSKSGQSGNHATPDPVTQGSANGSASGGSPVVLNGCGSYSVTMTFHQSGPYWTDSSNDINSGQRSYTISVPCQQPTVPGSACPARYAASPGIGPAGRRATASDTPGR</sequence>
<gene>
    <name evidence="3" type="ORF">J1792_18535</name>
</gene>
<feature type="chain" id="PRO_5037819539" description="Secreted protein" evidence="2">
    <location>
        <begin position="27"/>
        <end position="207"/>
    </location>
</feature>
<comment type="caution">
    <text evidence="3">The sequence shown here is derived from an EMBL/GenBank/DDBJ whole genome shotgun (WGS) entry which is preliminary data.</text>
</comment>
<name>A0A939FRJ5_9ACTN</name>
<evidence type="ECO:0000256" key="2">
    <source>
        <dbReference type="SAM" id="SignalP"/>
    </source>
</evidence>
<keyword evidence="4" id="KW-1185">Reference proteome</keyword>
<reference evidence="3" key="1">
    <citation type="submission" date="2021-03" db="EMBL/GenBank/DDBJ databases">
        <title>Streptomyces strains.</title>
        <authorList>
            <person name="Lund M.B."/>
            <person name="Toerring T."/>
        </authorList>
    </citation>
    <scope>NUCLEOTIDE SEQUENCE</scope>
    <source>
        <strain evidence="3">JCM 4242</strain>
    </source>
</reference>
<dbReference type="RefSeq" id="WP_207247747.1">
    <property type="nucleotide sequence ID" value="NZ_JAFMOF010000002.1"/>
</dbReference>
<proteinExistence type="predicted"/>
<keyword evidence="2" id="KW-0732">Signal</keyword>
<dbReference type="Proteomes" id="UP000664781">
    <property type="component" value="Unassembled WGS sequence"/>
</dbReference>
<feature type="compositionally biased region" description="Polar residues" evidence="1">
    <location>
        <begin position="98"/>
        <end position="118"/>
    </location>
</feature>
<evidence type="ECO:0008006" key="5">
    <source>
        <dbReference type="Google" id="ProtNLM"/>
    </source>
</evidence>